<evidence type="ECO:0000313" key="3">
    <source>
        <dbReference type="Proteomes" id="UP001174934"/>
    </source>
</evidence>
<accession>A0AA39U413</accession>
<feature type="compositionally biased region" description="Basic and acidic residues" evidence="1">
    <location>
        <begin position="946"/>
        <end position="968"/>
    </location>
</feature>
<sequence>MDPLTAVGAAASITQLLDLCVKSCRTARELWQSFTDAPAELQRVVEKLERMKFCIHQLHEISTRMAGSDVDDFFPRAHRATISISLQVQVKNLNSAWAIRQNQSGSFKTKLRWATIEKSKTSRVLKLCLEAEETLNTCLVVVNTRLQLFQHESVAQIKAAQSNLLPALNASGLAMHRFVDQAFSKQAESLVRIQESTIDVQNEVQQLASNITQAVTGDVHRAESKMAEILSAVRVQMEAYASNTSSLSETVITGNRKTETTLSEILMAVRDLPNMTWIQHTALRESTSADSNRFYPATAAQLAPKSTTVPLPDEGVYCGKFKDHNMDIDKIRSGSCINNIIANKNWDYGSTFTYGSFKSGGVGARVERVSKRYQRIWKAKATWWLNLFGPAVLEFEFVIQCRTMAWMSPSIQAAIRVVNVWPNDSPIFRATVGADLPKVKMLLESGEVGINDVNENGWSILSTAVIRPVWGSCPSPRYDVVRYLLASGSDPNIGSRPSLYVALDFGDIETARLLAQSGADIYHPSGPPDSYLPSKSLTVLKSGIELLQSQGFENWSRDSDGNPLAKNLLTAACDTGSPEMVMKALDDFCVEPSHLALRRAFQINAIEVVSILLHIGVKPGLRHGLLARTLAAPLITPSWQDSPHFILFCNENKISGYDPYYINNWRDFWGLSPRHVIMKTWGFQELEGLLAHLLFHDDFWLGSMFRITADWYLKYPGAIGIHDLVKIWSFYQHNGDDLQDSSDLLTRLYETECEKHEPRDIRWTHQGQIYKSRGMTINKELTIQRLELHEKAFFSWISSNEAEDWWYEINSNLVTPRRHLYEDPVHEDHRKGIPFDNNTLFYQTIATEQGRRHMSTYPMVVALCNALKIAGYRAEMCDDGYIWFDPDDGDRYYDAREYQPSPEDDTPGYDCPMCRNPDKYGLGHIIQRAEDGLNYMHEFRRRTREKKVAKEREREMQQKMQRERERQRTSRMRP</sequence>
<evidence type="ECO:0000313" key="2">
    <source>
        <dbReference type="EMBL" id="KAK0610604.1"/>
    </source>
</evidence>
<organism evidence="2 3">
    <name type="scientific">Bombardia bombarda</name>
    <dbReference type="NCBI Taxonomy" id="252184"/>
    <lineage>
        <taxon>Eukaryota</taxon>
        <taxon>Fungi</taxon>
        <taxon>Dikarya</taxon>
        <taxon>Ascomycota</taxon>
        <taxon>Pezizomycotina</taxon>
        <taxon>Sordariomycetes</taxon>
        <taxon>Sordariomycetidae</taxon>
        <taxon>Sordariales</taxon>
        <taxon>Lasiosphaeriaceae</taxon>
        <taxon>Bombardia</taxon>
    </lineage>
</organism>
<dbReference type="InterPro" id="IPR036770">
    <property type="entry name" value="Ankyrin_rpt-contain_sf"/>
</dbReference>
<reference evidence="2" key="1">
    <citation type="submission" date="2023-06" db="EMBL/GenBank/DDBJ databases">
        <title>Genome-scale phylogeny and comparative genomics of the fungal order Sordariales.</title>
        <authorList>
            <consortium name="Lawrence Berkeley National Laboratory"/>
            <person name="Hensen N."/>
            <person name="Bonometti L."/>
            <person name="Westerberg I."/>
            <person name="Brannstrom I.O."/>
            <person name="Guillou S."/>
            <person name="Cros-Aarteil S."/>
            <person name="Calhoun S."/>
            <person name="Haridas S."/>
            <person name="Kuo A."/>
            <person name="Mondo S."/>
            <person name="Pangilinan J."/>
            <person name="Riley R."/>
            <person name="LaButti K."/>
            <person name="Andreopoulos B."/>
            <person name="Lipzen A."/>
            <person name="Chen C."/>
            <person name="Yanf M."/>
            <person name="Daum C."/>
            <person name="Ng V."/>
            <person name="Clum A."/>
            <person name="Steindorff A."/>
            <person name="Ohm R."/>
            <person name="Martin F."/>
            <person name="Silar P."/>
            <person name="Natvig D."/>
            <person name="Lalanne C."/>
            <person name="Gautier V."/>
            <person name="Ament-velasquez S.L."/>
            <person name="Kruys A."/>
            <person name="Hutchinson M.I."/>
            <person name="Powell A.J."/>
            <person name="Barry K."/>
            <person name="Miller A.N."/>
            <person name="Grigoriev I.V."/>
            <person name="Debuchy R."/>
            <person name="Gladieux P."/>
            <person name="Thoren M.H."/>
            <person name="Johannesson H."/>
        </authorList>
    </citation>
    <scope>NUCLEOTIDE SEQUENCE</scope>
    <source>
        <strain evidence="2">SMH3391-2</strain>
    </source>
</reference>
<dbReference type="InterPro" id="IPR002110">
    <property type="entry name" value="Ankyrin_rpt"/>
</dbReference>
<proteinExistence type="predicted"/>
<keyword evidence="3" id="KW-1185">Reference proteome</keyword>
<dbReference type="SUPFAM" id="SSF48403">
    <property type="entry name" value="Ankyrin repeat"/>
    <property type="match status" value="1"/>
</dbReference>
<evidence type="ECO:0008006" key="4">
    <source>
        <dbReference type="Google" id="ProtNLM"/>
    </source>
</evidence>
<dbReference type="AlphaFoldDB" id="A0AA39U413"/>
<dbReference type="Gene3D" id="1.25.40.20">
    <property type="entry name" value="Ankyrin repeat-containing domain"/>
    <property type="match status" value="1"/>
</dbReference>
<dbReference type="Proteomes" id="UP001174934">
    <property type="component" value="Unassembled WGS sequence"/>
</dbReference>
<comment type="caution">
    <text evidence="2">The sequence shown here is derived from an EMBL/GenBank/DDBJ whole genome shotgun (WGS) entry which is preliminary data.</text>
</comment>
<evidence type="ECO:0000256" key="1">
    <source>
        <dbReference type="SAM" id="MobiDB-lite"/>
    </source>
</evidence>
<feature type="region of interest" description="Disordered" evidence="1">
    <location>
        <begin position="941"/>
        <end position="974"/>
    </location>
</feature>
<protein>
    <recommendedName>
        <fullName evidence="4">Fungal N-terminal domain-containing protein</fullName>
    </recommendedName>
</protein>
<dbReference type="EMBL" id="JAULSR010000010">
    <property type="protein sequence ID" value="KAK0610604.1"/>
    <property type="molecule type" value="Genomic_DNA"/>
</dbReference>
<dbReference type="SMART" id="SM00248">
    <property type="entry name" value="ANK"/>
    <property type="match status" value="3"/>
</dbReference>
<name>A0AA39U413_9PEZI</name>
<gene>
    <name evidence="2" type="ORF">B0T17DRAFT_512094</name>
</gene>